<feature type="signal peptide" evidence="4">
    <location>
        <begin position="1"/>
        <end position="17"/>
    </location>
</feature>
<feature type="compositionally biased region" description="Basic and acidic residues" evidence="3">
    <location>
        <begin position="749"/>
        <end position="765"/>
    </location>
</feature>
<accession>Q2GU29</accession>
<comment type="similarity">
    <text evidence="1">Belongs to the class-A beta-lactamase family.</text>
</comment>
<feature type="region of interest" description="Disordered" evidence="3">
    <location>
        <begin position="745"/>
        <end position="765"/>
    </location>
</feature>
<reference evidence="8" key="1">
    <citation type="journal article" date="2015" name="Genome Announc.">
        <title>Draft genome sequence of the cellulolytic fungus Chaetomium globosum.</title>
        <authorList>
            <person name="Cuomo C.A."/>
            <person name="Untereiner W.A."/>
            <person name="Ma L.-J."/>
            <person name="Grabherr M."/>
            <person name="Birren B.W."/>
        </authorList>
    </citation>
    <scope>NUCLEOTIDE SEQUENCE [LARGE SCALE GENOMIC DNA]</scope>
    <source>
        <strain evidence="8">ATCC 6205 / CBS 148.51 / DSM 1962 / NBRC 6347 / NRRL 1970</strain>
    </source>
</reference>
<dbReference type="InterPro" id="IPR029476">
    <property type="entry name" value="DNase_NucA_NucB"/>
</dbReference>
<dbReference type="InterPro" id="IPR012338">
    <property type="entry name" value="Beta-lactam/transpept-like"/>
</dbReference>
<sequence length="1106" mass="121381">MVLLTAIILGIAGLCQADIRWSGDTISVPGRIKNPKALAAASHRPVPRPTRCISVNGGCCASSKPVCQPHGCCATGTTECANDSTTCKKPGETCCGNGSVCPATKPVCSGGLCCPKDTTLCLNDPTVCKELDEQCCGGGSLCPVWASCCGTGACCDSTNPEISQCCKGSSPDKDTCCGEYEVCCDGWCCPESSTCSSTPGYCNVPVLEFGYAPNNIISDLVENTCLGIRRQIALGRPETTPNQQILTYYGPGSPNRELSDCRSSRGCCTGRTVPAGEPGAGDKATCDEYPFNSAIEGGADAHVACVNEHANSAGGDLIGQMVSGKHRGFKYALRVTGIDCTTVQESDVHGCNPAWEGDLAMLAITAMMTSRFQLCECQGKLQLPRIPATQTSIMARLSLSCGLVGRLRRRKRPAKNAASPAAPVRVPPTFETLPAELRCLILESIEELEDLKALIFASPVYHAQYLYRRKWFLRRILENTLGNGNVLADAYAAHASGLLHKNAPGPESSADSETFRLFMAQYVAHRSVPPRQLWAQTTTTEGDLAEMAALYLGVARPLLQPCATMFLSHLRSSFPVGPLSRPERTRLLRALYRYQTYCNLFGMGPTGEIKTFTLPKEDRLMEFFCRFRPWEIQEIECIYILFRNKYEALFDVIKDDVAKDHPRFQGSDRPWAPVGSFDLASIYQRQLLREGTASRGLQPFLQVLQATEHEALVAAMQQHLSSHTDFMEDAMSWLTQSRRRELYPLPEDEAQRRRDPMPFLGDREGEGADAPPLAWVIMWRGQYKNEFGRSVKDRFKEWGLPILRGFHPTTGAPVLQDPPNTPITLRHLLTHTVGLAYDLADPDLTKWSAWIGRTDTNLHHTLAGWTTPLKFTPGHGWQYGTAIEWAGQLVERVTGRTLGAYLEETVLRPLGLADTTFHSASKPDHDKAGCTRRDPVTGLLEMCPLPVPLEPPVESAGAGLWTTARDHARMLRALLAISEGGEEGGVLRRETVDEMFRPQLDEVQRAALQDTVSRQHDMMVPEFPRGMVVQHGIGGLMNVEDVPGKRRAGSMQWVGMANSHWWIDRTTGIAATLIVNVDPFPDGVVIKLYDELEKAVYGELLAKLRR</sequence>
<dbReference type="GeneID" id="4395735"/>
<dbReference type="eggNOG" id="ENOG502SIM7">
    <property type="taxonomic scope" value="Eukaryota"/>
</dbReference>
<dbReference type="AlphaFoldDB" id="Q2GU29"/>
<dbReference type="STRING" id="306901.Q2GU29"/>
<evidence type="ECO:0000313" key="7">
    <source>
        <dbReference type="EMBL" id="EAQ84511.1"/>
    </source>
</evidence>
<evidence type="ECO:0000256" key="1">
    <source>
        <dbReference type="ARBA" id="ARBA00009009"/>
    </source>
</evidence>
<keyword evidence="8" id="KW-1185">Reference proteome</keyword>
<evidence type="ECO:0000259" key="6">
    <source>
        <dbReference type="Pfam" id="PF14040"/>
    </source>
</evidence>
<feature type="chain" id="PRO_5004208451" evidence="4">
    <location>
        <begin position="18"/>
        <end position="1106"/>
    </location>
</feature>
<organism evidence="7 8">
    <name type="scientific">Chaetomium globosum (strain ATCC 6205 / CBS 148.51 / DSM 1962 / NBRC 6347 / NRRL 1970)</name>
    <name type="common">Soil fungus</name>
    <dbReference type="NCBI Taxonomy" id="306901"/>
    <lineage>
        <taxon>Eukaryota</taxon>
        <taxon>Fungi</taxon>
        <taxon>Dikarya</taxon>
        <taxon>Ascomycota</taxon>
        <taxon>Pezizomycotina</taxon>
        <taxon>Sordariomycetes</taxon>
        <taxon>Sordariomycetidae</taxon>
        <taxon>Sordariales</taxon>
        <taxon>Chaetomiaceae</taxon>
        <taxon>Chaetomium</taxon>
    </lineage>
</organism>
<evidence type="ECO:0000313" key="8">
    <source>
        <dbReference type="Proteomes" id="UP000001056"/>
    </source>
</evidence>
<dbReference type="OrthoDB" id="4583946at2759"/>
<gene>
    <name evidence="7" type="ORF">CHGG_08525</name>
</gene>
<feature type="domain" description="Beta-lactamase-related" evidence="5">
    <location>
        <begin position="815"/>
        <end position="1082"/>
    </location>
</feature>
<protein>
    <submittedName>
        <fullName evidence="7">Uncharacterized protein</fullName>
    </submittedName>
</protein>
<dbReference type="InterPro" id="IPR050789">
    <property type="entry name" value="Diverse_Enzym_Activities"/>
</dbReference>
<dbReference type="PANTHER" id="PTHR43283:SF17">
    <property type="entry name" value="(LOVD), PUTATIVE (AFU_ORTHOLOGUE AFUA_5G00920)-RELATED"/>
    <property type="match status" value="1"/>
</dbReference>
<evidence type="ECO:0000256" key="2">
    <source>
        <dbReference type="ARBA" id="ARBA00022801"/>
    </source>
</evidence>
<name>Q2GU29_CHAGB</name>
<feature type="domain" description="Deoxyribonuclease NucA/NucB" evidence="6">
    <location>
        <begin position="254"/>
        <end position="330"/>
    </location>
</feature>
<dbReference type="InterPro" id="IPR001466">
    <property type="entry name" value="Beta-lactam-related"/>
</dbReference>
<dbReference type="RefSeq" id="XP_001226452.1">
    <property type="nucleotide sequence ID" value="XM_001226451.1"/>
</dbReference>
<evidence type="ECO:0000259" key="5">
    <source>
        <dbReference type="Pfam" id="PF00144"/>
    </source>
</evidence>
<dbReference type="Gene3D" id="3.40.710.10">
    <property type="entry name" value="DD-peptidase/beta-lactamase superfamily"/>
    <property type="match status" value="1"/>
</dbReference>
<dbReference type="PANTHER" id="PTHR43283">
    <property type="entry name" value="BETA-LACTAMASE-RELATED"/>
    <property type="match status" value="1"/>
</dbReference>
<dbReference type="Pfam" id="PF00144">
    <property type="entry name" value="Beta-lactamase"/>
    <property type="match status" value="1"/>
</dbReference>
<dbReference type="Pfam" id="PF14040">
    <property type="entry name" value="DNase_NucA_NucB"/>
    <property type="match status" value="1"/>
</dbReference>
<dbReference type="HOGENOM" id="CLU_282415_0_0_1"/>
<dbReference type="GO" id="GO:0016787">
    <property type="term" value="F:hydrolase activity"/>
    <property type="evidence" value="ECO:0007669"/>
    <property type="project" value="UniProtKB-KW"/>
</dbReference>
<keyword evidence="4" id="KW-0732">Signal</keyword>
<dbReference type="InParanoid" id="Q2GU29"/>
<dbReference type="SUPFAM" id="SSF56601">
    <property type="entry name" value="beta-lactamase/transpeptidase-like"/>
    <property type="match status" value="1"/>
</dbReference>
<dbReference type="Proteomes" id="UP000001056">
    <property type="component" value="Unassembled WGS sequence"/>
</dbReference>
<proteinExistence type="inferred from homology"/>
<evidence type="ECO:0000256" key="4">
    <source>
        <dbReference type="SAM" id="SignalP"/>
    </source>
</evidence>
<dbReference type="VEuPathDB" id="FungiDB:CHGG_08525"/>
<keyword evidence="2" id="KW-0378">Hydrolase</keyword>
<evidence type="ECO:0000256" key="3">
    <source>
        <dbReference type="SAM" id="MobiDB-lite"/>
    </source>
</evidence>
<dbReference type="EMBL" id="CH408034">
    <property type="protein sequence ID" value="EAQ84511.1"/>
    <property type="molecule type" value="Genomic_DNA"/>
</dbReference>